<dbReference type="RefSeq" id="WP_202921829.1">
    <property type="nucleotide sequence ID" value="NZ_CP036274.1"/>
</dbReference>
<name>A0A517YC78_9BACT</name>
<evidence type="ECO:0000256" key="5">
    <source>
        <dbReference type="ARBA" id="ARBA00023163"/>
    </source>
</evidence>
<protein>
    <submittedName>
        <fullName evidence="8">ECF RNA polymerase sigma factor SigW</fullName>
    </submittedName>
</protein>
<dbReference type="InterPro" id="IPR013249">
    <property type="entry name" value="RNA_pol_sigma70_r4_t2"/>
</dbReference>
<dbReference type="EMBL" id="CP036274">
    <property type="protein sequence ID" value="QDU27850.1"/>
    <property type="molecule type" value="Genomic_DNA"/>
</dbReference>
<accession>A0A517YC78</accession>
<evidence type="ECO:0000256" key="4">
    <source>
        <dbReference type="ARBA" id="ARBA00023125"/>
    </source>
</evidence>
<dbReference type="GO" id="GO:0016987">
    <property type="term" value="F:sigma factor activity"/>
    <property type="evidence" value="ECO:0007669"/>
    <property type="project" value="UniProtKB-KW"/>
</dbReference>
<dbReference type="Pfam" id="PF08281">
    <property type="entry name" value="Sigma70_r4_2"/>
    <property type="match status" value="1"/>
</dbReference>
<dbReference type="InterPro" id="IPR013324">
    <property type="entry name" value="RNA_pol_sigma_r3/r4-like"/>
</dbReference>
<dbReference type="GO" id="GO:0003677">
    <property type="term" value="F:DNA binding"/>
    <property type="evidence" value="ECO:0007669"/>
    <property type="project" value="UniProtKB-KW"/>
</dbReference>
<evidence type="ECO:0000313" key="9">
    <source>
        <dbReference type="Proteomes" id="UP000315017"/>
    </source>
</evidence>
<keyword evidence="5" id="KW-0804">Transcription</keyword>
<dbReference type="InterPro" id="IPR007627">
    <property type="entry name" value="RNA_pol_sigma70_r2"/>
</dbReference>
<gene>
    <name evidence="8" type="primary">sigW_5</name>
    <name evidence="8" type="ORF">ETAA8_29410</name>
</gene>
<keyword evidence="9" id="KW-1185">Reference proteome</keyword>
<dbReference type="PANTHER" id="PTHR43133">
    <property type="entry name" value="RNA POLYMERASE ECF-TYPE SIGMA FACTO"/>
    <property type="match status" value="1"/>
</dbReference>
<dbReference type="InterPro" id="IPR014284">
    <property type="entry name" value="RNA_pol_sigma-70_dom"/>
</dbReference>
<sequence length="206" mass="23228">MTKPPAAASSLVPDSSPDSMLPDELRPLVTLCLQGNQRAMLALVDRFRGQVFGLCLRMLGQRQDAEDAAQETFVRVLKNLHRWDPGRDFEPWLLAIAGNRCRTALATRKRKPAAEILPEQVPDDGPDEQSAQHLAEEVTLALVDVRVEYRQAFVLFHEHQMSYDQIAEAMAVPLGTVKTWVHRARRGLIERLRQRGIVEGASYEVH</sequence>
<evidence type="ECO:0000259" key="6">
    <source>
        <dbReference type="Pfam" id="PF04542"/>
    </source>
</evidence>
<evidence type="ECO:0000259" key="7">
    <source>
        <dbReference type="Pfam" id="PF08281"/>
    </source>
</evidence>
<evidence type="ECO:0000256" key="3">
    <source>
        <dbReference type="ARBA" id="ARBA00023082"/>
    </source>
</evidence>
<dbReference type="Pfam" id="PF04542">
    <property type="entry name" value="Sigma70_r2"/>
    <property type="match status" value="1"/>
</dbReference>
<dbReference type="Gene3D" id="1.10.10.10">
    <property type="entry name" value="Winged helix-like DNA-binding domain superfamily/Winged helix DNA-binding domain"/>
    <property type="match status" value="1"/>
</dbReference>
<dbReference type="GO" id="GO:0006352">
    <property type="term" value="P:DNA-templated transcription initiation"/>
    <property type="evidence" value="ECO:0007669"/>
    <property type="project" value="InterPro"/>
</dbReference>
<keyword evidence="2" id="KW-0805">Transcription regulation</keyword>
<evidence type="ECO:0000256" key="1">
    <source>
        <dbReference type="ARBA" id="ARBA00010641"/>
    </source>
</evidence>
<dbReference type="AlphaFoldDB" id="A0A517YC78"/>
<dbReference type="PANTHER" id="PTHR43133:SF8">
    <property type="entry name" value="RNA POLYMERASE SIGMA FACTOR HI_1459-RELATED"/>
    <property type="match status" value="1"/>
</dbReference>
<dbReference type="SUPFAM" id="SSF88659">
    <property type="entry name" value="Sigma3 and sigma4 domains of RNA polymerase sigma factors"/>
    <property type="match status" value="1"/>
</dbReference>
<dbReference type="InterPro" id="IPR036388">
    <property type="entry name" value="WH-like_DNA-bd_sf"/>
</dbReference>
<evidence type="ECO:0000256" key="2">
    <source>
        <dbReference type="ARBA" id="ARBA00023015"/>
    </source>
</evidence>
<keyword evidence="4" id="KW-0238">DNA-binding</keyword>
<dbReference type="Proteomes" id="UP000315017">
    <property type="component" value="Chromosome"/>
</dbReference>
<reference evidence="8 9" key="1">
    <citation type="submission" date="2019-02" db="EMBL/GenBank/DDBJ databases">
        <title>Deep-cultivation of Planctomycetes and their phenomic and genomic characterization uncovers novel biology.</title>
        <authorList>
            <person name="Wiegand S."/>
            <person name="Jogler M."/>
            <person name="Boedeker C."/>
            <person name="Pinto D."/>
            <person name="Vollmers J."/>
            <person name="Rivas-Marin E."/>
            <person name="Kohn T."/>
            <person name="Peeters S.H."/>
            <person name="Heuer A."/>
            <person name="Rast P."/>
            <person name="Oberbeckmann S."/>
            <person name="Bunk B."/>
            <person name="Jeske O."/>
            <person name="Meyerdierks A."/>
            <person name="Storesund J.E."/>
            <person name="Kallscheuer N."/>
            <person name="Luecker S."/>
            <person name="Lage O.M."/>
            <person name="Pohl T."/>
            <person name="Merkel B.J."/>
            <person name="Hornburger P."/>
            <person name="Mueller R.-W."/>
            <person name="Bruemmer F."/>
            <person name="Labrenz M."/>
            <person name="Spormann A.M."/>
            <person name="Op den Camp H."/>
            <person name="Overmann J."/>
            <person name="Amann R."/>
            <person name="Jetten M.S.M."/>
            <person name="Mascher T."/>
            <person name="Medema M.H."/>
            <person name="Devos D.P."/>
            <person name="Kaster A.-K."/>
            <person name="Ovreas L."/>
            <person name="Rohde M."/>
            <person name="Galperin M.Y."/>
            <person name="Jogler C."/>
        </authorList>
    </citation>
    <scope>NUCLEOTIDE SEQUENCE [LARGE SCALE GENOMIC DNA]</scope>
    <source>
        <strain evidence="8 9">ETA_A8</strain>
    </source>
</reference>
<dbReference type="Gene3D" id="1.10.1740.10">
    <property type="match status" value="1"/>
</dbReference>
<keyword evidence="3" id="KW-0731">Sigma factor</keyword>
<dbReference type="SUPFAM" id="SSF88946">
    <property type="entry name" value="Sigma2 domain of RNA polymerase sigma factors"/>
    <property type="match status" value="1"/>
</dbReference>
<dbReference type="KEGG" id="aagg:ETAA8_29410"/>
<dbReference type="InterPro" id="IPR013325">
    <property type="entry name" value="RNA_pol_sigma_r2"/>
</dbReference>
<comment type="similarity">
    <text evidence="1">Belongs to the sigma-70 factor family. ECF subfamily.</text>
</comment>
<feature type="domain" description="RNA polymerase sigma factor 70 region 4 type 2" evidence="7">
    <location>
        <begin position="147"/>
        <end position="186"/>
    </location>
</feature>
<evidence type="ECO:0000313" key="8">
    <source>
        <dbReference type="EMBL" id="QDU27850.1"/>
    </source>
</evidence>
<dbReference type="InterPro" id="IPR039425">
    <property type="entry name" value="RNA_pol_sigma-70-like"/>
</dbReference>
<organism evidence="8 9">
    <name type="scientific">Anatilimnocola aggregata</name>
    <dbReference type="NCBI Taxonomy" id="2528021"/>
    <lineage>
        <taxon>Bacteria</taxon>
        <taxon>Pseudomonadati</taxon>
        <taxon>Planctomycetota</taxon>
        <taxon>Planctomycetia</taxon>
        <taxon>Pirellulales</taxon>
        <taxon>Pirellulaceae</taxon>
        <taxon>Anatilimnocola</taxon>
    </lineage>
</organism>
<dbReference type="NCBIfam" id="TIGR02937">
    <property type="entry name" value="sigma70-ECF"/>
    <property type="match status" value="1"/>
</dbReference>
<feature type="domain" description="RNA polymerase sigma-70 region 2" evidence="6">
    <location>
        <begin position="43"/>
        <end position="110"/>
    </location>
</feature>
<proteinExistence type="inferred from homology"/>